<dbReference type="Pfam" id="PF13439">
    <property type="entry name" value="Glyco_transf_4"/>
    <property type="match status" value="1"/>
</dbReference>
<evidence type="ECO:0000259" key="1">
    <source>
        <dbReference type="Pfam" id="PF13439"/>
    </source>
</evidence>
<sequence>MSKVAFFLNSLNFGGAEQYVYCLAKQHLKHSDENSTVIVSKGGVKSAELKGVSQNVIDIPMIRIGVNKISDLGFKQRLFVKLFFILKYFYLIRLYFSLKDADLIISQHGFPTLVADFVSKKLGIKHVNLVHHIISNEYTDIYDSFNIKIDKFIAVSEEVRYFLENEKSISPEKIAVIHNPIDSTLTKCCESTPCKEITLISHLHKDKAASVESFCELTKKFDSDYNFSICGDYNNEYGKKIVSLYKDVINFRGALNSDELKQHISKCSIIIGVGRSAIEGAINGCNVIIAGHVKGPNGGNYAGYMSLNNIDELSFFNYSGRNATEVTTPDKLYQDIIFLEKNEINNEDLVHVLKKKHDPSIVYQKFLEQLKELG</sequence>
<dbReference type="Gene3D" id="3.40.50.2000">
    <property type="entry name" value="Glycogen Phosphorylase B"/>
    <property type="match status" value="1"/>
</dbReference>
<feature type="domain" description="Glycosyltransferase subfamily 4-like N-terminal" evidence="1">
    <location>
        <begin position="13"/>
        <end position="183"/>
    </location>
</feature>
<dbReference type="InterPro" id="IPR028098">
    <property type="entry name" value="Glyco_trans_4-like_N"/>
</dbReference>
<dbReference type="GO" id="GO:0016757">
    <property type="term" value="F:glycosyltransferase activity"/>
    <property type="evidence" value="ECO:0007669"/>
    <property type="project" value="UniProtKB-ARBA"/>
</dbReference>
<reference evidence="2" key="1">
    <citation type="submission" date="2020-08" db="EMBL/GenBank/DDBJ databases">
        <title>Genetic structure, function and evolution of capsule biosynthesis loci in Vibrio parahaemolyticus.</title>
        <authorList>
            <person name="Li L."/>
            <person name="Bian S."/>
        </authorList>
    </citation>
    <scope>NUCLEOTIDE SEQUENCE</scope>
    <source>
        <strain evidence="2">VP360</strain>
    </source>
</reference>
<accession>A0A7M1VMJ1</accession>
<dbReference type="AlphaFoldDB" id="A0A7M1VMJ1"/>
<name>A0A7M1VMJ1_VIBPH</name>
<gene>
    <name evidence="2" type="ORF">VP360_00018</name>
</gene>
<dbReference type="EMBL" id="MT898046">
    <property type="protein sequence ID" value="QOS16268.1"/>
    <property type="molecule type" value="Genomic_DNA"/>
</dbReference>
<organism evidence="2">
    <name type="scientific">Vibrio parahaemolyticus</name>
    <dbReference type="NCBI Taxonomy" id="670"/>
    <lineage>
        <taxon>Bacteria</taxon>
        <taxon>Pseudomonadati</taxon>
        <taxon>Pseudomonadota</taxon>
        <taxon>Gammaproteobacteria</taxon>
        <taxon>Vibrionales</taxon>
        <taxon>Vibrionaceae</taxon>
        <taxon>Vibrio</taxon>
    </lineage>
</organism>
<proteinExistence type="predicted"/>
<evidence type="ECO:0000313" key="2">
    <source>
        <dbReference type="EMBL" id="QOS16268.1"/>
    </source>
</evidence>
<protein>
    <recommendedName>
        <fullName evidence="1">Glycosyltransferase subfamily 4-like N-terminal domain-containing protein</fullName>
    </recommendedName>
</protein>
<dbReference type="SUPFAM" id="SSF53756">
    <property type="entry name" value="UDP-Glycosyltransferase/glycogen phosphorylase"/>
    <property type="match status" value="1"/>
</dbReference>